<comment type="subcellular location">
    <subcellularLocation>
        <location evidence="1">Mitochondrion</location>
    </subcellularLocation>
</comment>
<sequence>LQLSSCSLQEFFSQTADSRMFLYQNSRFLLSGIFRVHFASKATFSSSPYKLHSGRPSSSLWMPTEKGYDFQEPDVPLKELIKQVPHELARQAKLISKEIKDWAWPEKTIIESTPFHNELYIQWKFDSQEVLDSFIVTSDSAQNVGFSQATWTLSDQGTAIFQGSLDTRVPKDGEIHRAGFTAIISKLIMKSFNRHEVYKQWSLFTHLVLKIRGDGRTYLLNLSQPGYFDIQAHDIFNYPLYTHGGPYWQYEKIPFSKFYLSSHARIQDRQVPVLGYKSRAWKGNGIKRFGVTLCDRMDGPFRLEIDWIGVCYDATHFEEFAYEMFEYPFTID</sequence>
<keyword evidence="3" id="KW-0496">Mitochondrion</keyword>
<reference evidence="6 7" key="1">
    <citation type="submission" date="2015-01" db="EMBL/GenBank/DDBJ databases">
        <title>Evolution of Trichinella species and genotypes.</title>
        <authorList>
            <person name="Korhonen P.K."/>
            <person name="Edoardo P."/>
            <person name="Giuseppe L.R."/>
            <person name="Gasser R.B."/>
        </authorList>
    </citation>
    <scope>NUCLEOTIDE SEQUENCE [LARGE SCALE GENOMIC DNA]</scope>
    <source>
        <strain evidence="6">ISS417</strain>
    </source>
</reference>
<gene>
    <name evidence="6" type="primary">C50B8.3</name>
    <name evidence="6" type="ORF">T05_4123</name>
</gene>
<organism evidence="6 7">
    <name type="scientific">Trichinella murrelli</name>
    <dbReference type="NCBI Taxonomy" id="144512"/>
    <lineage>
        <taxon>Eukaryota</taxon>
        <taxon>Metazoa</taxon>
        <taxon>Ecdysozoa</taxon>
        <taxon>Nematoda</taxon>
        <taxon>Enoplea</taxon>
        <taxon>Dorylaimia</taxon>
        <taxon>Trichinellida</taxon>
        <taxon>Trichinellidae</taxon>
        <taxon>Trichinella</taxon>
    </lineage>
</organism>
<evidence type="ECO:0000313" key="7">
    <source>
        <dbReference type="Proteomes" id="UP000055048"/>
    </source>
</evidence>
<evidence type="ECO:0000256" key="4">
    <source>
        <dbReference type="ARBA" id="ARBA00023186"/>
    </source>
</evidence>
<evidence type="ECO:0000256" key="2">
    <source>
        <dbReference type="ARBA" id="ARBA00007884"/>
    </source>
</evidence>
<evidence type="ECO:0000313" key="6">
    <source>
        <dbReference type="EMBL" id="KRX39590.1"/>
    </source>
</evidence>
<keyword evidence="4" id="KW-0143">Chaperone</keyword>
<dbReference type="Pfam" id="PF08547">
    <property type="entry name" value="CIA30"/>
    <property type="match status" value="1"/>
</dbReference>
<dbReference type="GO" id="GO:0006120">
    <property type="term" value="P:mitochondrial electron transport, NADH to ubiquinone"/>
    <property type="evidence" value="ECO:0007669"/>
    <property type="project" value="TreeGrafter"/>
</dbReference>
<evidence type="ECO:0000259" key="5">
    <source>
        <dbReference type="Pfam" id="PF08547"/>
    </source>
</evidence>
<feature type="non-terminal residue" evidence="6">
    <location>
        <position position="1"/>
    </location>
</feature>
<name>A0A0V0TKX4_9BILA</name>
<dbReference type="OrthoDB" id="42561at2759"/>
<dbReference type="GO" id="GO:0005739">
    <property type="term" value="C:mitochondrion"/>
    <property type="evidence" value="ECO:0007669"/>
    <property type="project" value="UniProtKB-SubCell"/>
</dbReference>
<comment type="similarity">
    <text evidence="2">Belongs to the CIA30 family.</text>
</comment>
<dbReference type="InterPro" id="IPR008979">
    <property type="entry name" value="Galactose-bd-like_sf"/>
</dbReference>
<comment type="caution">
    <text evidence="6">The sequence shown here is derived from an EMBL/GenBank/DDBJ whole genome shotgun (WGS) entry which is preliminary data.</text>
</comment>
<proteinExistence type="inferred from homology"/>
<dbReference type="SUPFAM" id="SSF49785">
    <property type="entry name" value="Galactose-binding domain-like"/>
    <property type="match status" value="1"/>
</dbReference>
<evidence type="ECO:0000256" key="1">
    <source>
        <dbReference type="ARBA" id="ARBA00004173"/>
    </source>
</evidence>
<dbReference type="PANTHER" id="PTHR13194:SF18">
    <property type="entry name" value="COMPLEX I INTERMEDIATE-ASSOCIATED PROTEIN 30, MITOCHONDRIAL"/>
    <property type="match status" value="1"/>
</dbReference>
<dbReference type="PANTHER" id="PTHR13194">
    <property type="entry name" value="COMPLEX I INTERMEDIATE-ASSOCIATED PROTEIN 30"/>
    <property type="match status" value="1"/>
</dbReference>
<keyword evidence="7" id="KW-1185">Reference proteome</keyword>
<protein>
    <submittedName>
        <fullName evidence="6">Putative complex I intermediate-associated protein 30, mitochondrial</fullName>
    </submittedName>
</protein>
<dbReference type="InterPro" id="IPR013857">
    <property type="entry name" value="NADH-UbQ_OxRdtase-assoc_prot30"/>
</dbReference>
<dbReference type="STRING" id="144512.A0A0V0TKX4"/>
<dbReference type="InterPro" id="IPR039131">
    <property type="entry name" value="NDUFAF1"/>
</dbReference>
<accession>A0A0V0TKX4</accession>
<dbReference type="GO" id="GO:0032981">
    <property type="term" value="P:mitochondrial respiratory chain complex I assembly"/>
    <property type="evidence" value="ECO:0007669"/>
    <property type="project" value="TreeGrafter"/>
</dbReference>
<dbReference type="Proteomes" id="UP000055048">
    <property type="component" value="Unassembled WGS sequence"/>
</dbReference>
<dbReference type="AlphaFoldDB" id="A0A0V0TKX4"/>
<dbReference type="GO" id="GO:0051082">
    <property type="term" value="F:unfolded protein binding"/>
    <property type="evidence" value="ECO:0007669"/>
    <property type="project" value="TreeGrafter"/>
</dbReference>
<evidence type="ECO:0000256" key="3">
    <source>
        <dbReference type="ARBA" id="ARBA00023128"/>
    </source>
</evidence>
<dbReference type="EMBL" id="JYDJ01000228">
    <property type="protein sequence ID" value="KRX39590.1"/>
    <property type="molecule type" value="Genomic_DNA"/>
</dbReference>
<feature type="domain" description="NADH:ubiquinone oxidoreductase intermediate-associated protein 30" evidence="5">
    <location>
        <begin position="123"/>
        <end position="305"/>
    </location>
</feature>